<feature type="transmembrane region" description="Helical" evidence="6">
    <location>
        <begin position="159"/>
        <end position="181"/>
    </location>
</feature>
<dbReference type="InterPro" id="IPR017039">
    <property type="entry name" value="Virul_fac_BrkB"/>
</dbReference>
<keyword evidence="5 6" id="KW-0472">Membrane</keyword>
<feature type="transmembrane region" description="Helical" evidence="6">
    <location>
        <begin position="193"/>
        <end position="217"/>
    </location>
</feature>
<dbReference type="PIRSF" id="PIRSF035875">
    <property type="entry name" value="RNase_BN"/>
    <property type="match status" value="1"/>
</dbReference>
<evidence type="ECO:0000256" key="4">
    <source>
        <dbReference type="ARBA" id="ARBA00022989"/>
    </source>
</evidence>
<feature type="transmembrane region" description="Helical" evidence="6">
    <location>
        <begin position="87"/>
        <end position="105"/>
    </location>
</feature>
<feature type="transmembrane region" description="Helical" evidence="6">
    <location>
        <begin position="30"/>
        <end position="52"/>
    </location>
</feature>
<dbReference type="RefSeq" id="WP_114604737.1">
    <property type="nucleotide sequence ID" value="NZ_CP031147.1"/>
</dbReference>
<dbReference type="PANTHER" id="PTHR30213">
    <property type="entry name" value="INNER MEMBRANE PROTEIN YHJD"/>
    <property type="match status" value="1"/>
</dbReference>
<protein>
    <submittedName>
        <fullName evidence="7">YihY/virulence factor BrkB family protein</fullName>
    </submittedName>
</protein>
<accession>A0A345E891</accession>
<dbReference type="AlphaFoldDB" id="A0A345E891"/>
<geneLocation type="plasmid" evidence="8">
    <name>pcba1112-01</name>
</geneLocation>
<organism evidence="7 8">
    <name type="scientific">Haloplanus rubicundus</name>
    <dbReference type="NCBI Taxonomy" id="1547898"/>
    <lineage>
        <taxon>Archaea</taxon>
        <taxon>Methanobacteriati</taxon>
        <taxon>Methanobacteriota</taxon>
        <taxon>Stenosarchaea group</taxon>
        <taxon>Halobacteria</taxon>
        <taxon>Halobacteriales</taxon>
        <taxon>Haloferacaceae</taxon>
        <taxon>Haloplanus</taxon>
    </lineage>
</organism>
<dbReference type="NCBIfam" id="TIGR00765">
    <property type="entry name" value="yihY_not_rbn"/>
    <property type="match status" value="1"/>
</dbReference>
<dbReference type="PANTHER" id="PTHR30213:SF0">
    <property type="entry name" value="UPF0761 MEMBRANE PROTEIN YIHY"/>
    <property type="match status" value="1"/>
</dbReference>
<keyword evidence="7" id="KW-0614">Plasmid</keyword>
<dbReference type="EMBL" id="CP031147">
    <property type="protein sequence ID" value="AXG08413.1"/>
    <property type="molecule type" value="Genomic_DNA"/>
</dbReference>
<keyword evidence="2" id="KW-1003">Cell membrane</keyword>
<evidence type="ECO:0000256" key="2">
    <source>
        <dbReference type="ARBA" id="ARBA00022475"/>
    </source>
</evidence>
<feature type="transmembrane region" description="Helical" evidence="6">
    <location>
        <begin position="229"/>
        <end position="254"/>
    </location>
</feature>
<evidence type="ECO:0000256" key="6">
    <source>
        <dbReference type="SAM" id="Phobius"/>
    </source>
</evidence>
<evidence type="ECO:0000313" key="7">
    <source>
        <dbReference type="EMBL" id="AXG08413.1"/>
    </source>
</evidence>
<feature type="transmembrane region" description="Helical" evidence="6">
    <location>
        <begin position="132"/>
        <end position="153"/>
    </location>
</feature>
<evidence type="ECO:0000313" key="8">
    <source>
        <dbReference type="Proteomes" id="UP000252985"/>
    </source>
</evidence>
<dbReference type="Proteomes" id="UP000252985">
    <property type="component" value="Plasmid pCBA1112-01"/>
</dbReference>
<reference evidence="7 8" key="1">
    <citation type="submission" date="2018-07" db="EMBL/GenBank/DDBJ databases">
        <title>Genome sequences of Haloplanus sp. CBA1112.</title>
        <authorList>
            <person name="Kim Y.B."/>
            <person name="Roh S.W."/>
        </authorList>
    </citation>
    <scope>NUCLEOTIDE SEQUENCE [LARGE SCALE GENOMIC DNA]</scope>
    <source>
        <strain evidence="7 8">CBA1112</strain>
        <plasmid evidence="8">pcba1112-01</plasmid>
    </source>
</reference>
<dbReference type="KEGG" id="haq:DU484_00300"/>
<keyword evidence="3 6" id="KW-0812">Transmembrane</keyword>
<dbReference type="GO" id="GO:0005886">
    <property type="term" value="C:plasma membrane"/>
    <property type="evidence" value="ECO:0007669"/>
    <property type="project" value="UniProtKB-SubCell"/>
</dbReference>
<dbReference type="Pfam" id="PF03631">
    <property type="entry name" value="Virul_fac_BrkB"/>
    <property type="match status" value="1"/>
</dbReference>
<name>A0A345E891_9EURY</name>
<dbReference type="GeneID" id="37285372"/>
<evidence type="ECO:0000256" key="1">
    <source>
        <dbReference type="ARBA" id="ARBA00004651"/>
    </source>
</evidence>
<sequence>MDRFRESIMFVRVVWRRIREENVTFMAGSIAYQAFISLVPLLVLTLFVLSVVGKEQFAARLTTTLDAALAPNVAPIVSAAFQLNPTAGTSIVGMITLLWGSFRVFRGLDMAFSEIYGTQQETTLISQILDGAVALISLIGALFAMTLATTIFVALNVPYIGVVTPLLLFAGLLIAFFPMYWRFPNTDISIGETVPGVFVAAVGWAILQAVFETYVVFVGRLDTASLLGAILLLLLWLYLGSFLLLVGAVVNAVVASVRSPTSAISSNTSSDRVP</sequence>
<evidence type="ECO:0000256" key="3">
    <source>
        <dbReference type="ARBA" id="ARBA00022692"/>
    </source>
</evidence>
<keyword evidence="4 6" id="KW-1133">Transmembrane helix</keyword>
<comment type="subcellular location">
    <subcellularLocation>
        <location evidence="1">Cell membrane</location>
        <topology evidence="1">Multi-pass membrane protein</topology>
    </subcellularLocation>
</comment>
<proteinExistence type="predicted"/>
<gene>
    <name evidence="7" type="ORF">DU484_00300</name>
</gene>
<evidence type="ECO:0000256" key="5">
    <source>
        <dbReference type="ARBA" id="ARBA00023136"/>
    </source>
</evidence>